<feature type="transmembrane region" description="Helical" evidence="1">
    <location>
        <begin position="55"/>
        <end position="75"/>
    </location>
</feature>
<sequence length="180" mass="19513">MDVLQFILFIALSIIGGTIGQKLKLPVGTIIGAMFAVGFAKTFHVLTLETTLPMAFILQVMLGLMVGLTFMKLSVYQLRQLATSLVAVTFSVFFITIGSGILIATLSPFEQSVSILSAAPGGMIEMATIAKTLSLHAPVVIMLHLIRVLSVMTLFPILLDYLYRKEIQKGGSPYETLGHH</sequence>
<protein>
    <submittedName>
        <fullName evidence="2">AbrB family transcriptional regulator</fullName>
    </submittedName>
</protein>
<keyword evidence="1" id="KW-0472">Membrane</keyword>
<keyword evidence="3" id="KW-1185">Reference proteome</keyword>
<gene>
    <name evidence="2" type="ORF">N7Z68_04065</name>
</gene>
<dbReference type="PANTHER" id="PTHR38457">
    <property type="entry name" value="REGULATOR ABRB-RELATED"/>
    <property type="match status" value="1"/>
</dbReference>
<evidence type="ECO:0000256" key="1">
    <source>
        <dbReference type="SAM" id="Phobius"/>
    </source>
</evidence>
<feature type="transmembrane region" description="Helical" evidence="1">
    <location>
        <begin position="139"/>
        <end position="159"/>
    </location>
</feature>
<keyword evidence="1" id="KW-1133">Transmembrane helix</keyword>
<name>A0ABT5VAP1_9BACI</name>
<dbReference type="EMBL" id="JAOTPO010000002">
    <property type="protein sequence ID" value="MDE5412549.1"/>
    <property type="molecule type" value="Genomic_DNA"/>
</dbReference>
<keyword evidence="1" id="KW-0812">Transmembrane</keyword>
<proteinExistence type="predicted"/>
<dbReference type="Pfam" id="PF05145">
    <property type="entry name" value="AbrB"/>
    <property type="match status" value="1"/>
</dbReference>
<feature type="transmembrane region" description="Helical" evidence="1">
    <location>
        <begin position="81"/>
        <end position="106"/>
    </location>
</feature>
<dbReference type="Proteomes" id="UP001148125">
    <property type="component" value="Unassembled WGS sequence"/>
</dbReference>
<reference evidence="2" key="1">
    <citation type="submission" date="2024-05" db="EMBL/GenBank/DDBJ databases">
        <title>Alkalihalobacillus sp. strain MEB203 novel alkaliphilic bacterium from Lonar Lake, India.</title>
        <authorList>
            <person name="Joshi A."/>
            <person name="Thite S."/>
            <person name="Mengade P."/>
        </authorList>
    </citation>
    <scope>NUCLEOTIDE SEQUENCE</scope>
    <source>
        <strain evidence="2">MEB 203</strain>
    </source>
</reference>
<dbReference type="InterPro" id="IPR007820">
    <property type="entry name" value="AbrB_fam"/>
</dbReference>
<organism evidence="2 3">
    <name type="scientific">Alkalihalobacterium chitinilyticum</name>
    <dbReference type="NCBI Taxonomy" id="2980103"/>
    <lineage>
        <taxon>Bacteria</taxon>
        <taxon>Bacillati</taxon>
        <taxon>Bacillota</taxon>
        <taxon>Bacilli</taxon>
        <taxon>Bacillales</taxon>
        <taxon>Bacillaceae</taxon>
        <taxon>Alkalihalobacterium</taxon>
    </lineage>
</organism>
<dbReference type="PANTHER" id="PTHR38457:SF1">
    <property type="entry name" value="REGULATOR ABRB-RELATED"/>
    <property type="match status" value="1"/>
</dbReference>
<evidence type="ECO:0000313" key="2">
    <source>
        <dbReference type="EMBL" id="MDE5412549.1"/>
    </source>
</evidence>
<accession>A0ABT5VAP1</accession>
<comment type="caution">
    <text evidence="2">The sequence shown here is derived from an EMBL/GenBank/DDBJ whole genome shotgun (WGS) entry which is preliminary data.</text>
</comment>
<evidence type="ECO:0000313" key="3">
    <source>
        <dbReference type="Proteomes" id="UP001148125"/>
    </source>
</evidence>